<sequence length="236" mass="27307">MNMRYLITLCIPFSLQVAAIDLNDAFKAEYIPKHWKLVSHTEGDLNNDKKIDLVLTLIADRLRNYVPHPEHQGRTLNLNPRAILILFKQDKGYQKALMAERFLPTKDDPDNTCLQDPLDEDAIKIKNNILHIRLNYWLSCGSYAVNNDEFNFRYQNGGFRLIGKESRSFMRNSGDITEASTNYLSGMRKTVTGLNEFENSDPKTTWEKLGHLENFYLHTMNSNSCFLATKPPKWCN</sequence>
<dbReference type="RefSeq" id="WP_072426905.1">
    <property type="nucleotide sequence ID" value="NZ_FPKR01000001.1"/>
</dbReference>
<keyword evidence="2" id="KW-1185">Reference proteome</keyword>
<reference evidence="1 2" key="1">
    <citation type="submission" date="2016-11" db="EMBL/GenBank/DDBJ databases">
        <authorList>
            <person name="Jaros S."/>
            <person name="Januszkiewicz K."/>
            <person name="Wedrychowicz H."/>
        </authorList>
    </citation>
    <scope>NUCLEOTIDE SEQUENCE [LARGE SCALE GENOMIC DNA]</scope>
    <source>
        <strain evidence="1 2">DSM 18899</strain>
    </source>
</reference>
<dbReference type="Proteomes" id="UP000186513">
    <property type="component" value="Unassembled WGS sequence"/>
</dbReference>
<evidence type="ECO:0000313" key="2">
    <source>
        <dbReference type="Proteomes" id="UP000186513"/>
    </source>
</evidence>
<dbReference type="EMBL" id="FPKR01000001">
    <property type="protein sequence ID" value="SFZ71011.1"/>
    <property type="molecule type" value="Genomic_DNA"/>
</dbReference>
<name>A0A1K2H695_9NEIS</name>
<proteinExistence type="predicted"/>
<dbReference type="OrthoDB" id="86940at2"/>
<dbReference type="STRING" id="1121279.SAMN02745887_00378"/>
<evidence type="ECO:0000313" key="1">
    <source>
        <dbReference type="EMBL" id="SFZ71011.1"/>
    </source>
</evidence>
<protein>
    <submittedName>
        <fullName evidence="1">Uncharacterized protein</fullName>
    </submittedName>
</protein>
<organism evidence="1 2">
    <name type="scientific">Chitinimonas taiwanensis DSM 18899</name>
    <dbReference type="NCBI Taxonomy" id="1121279"/>
    <lineage>
        <taxon>Bacteria</taxon>
        <taxon>Pseudomonadati</taxon>
        <taxon>Pseudomonadota</taxon>
        <taxon>Betaproteobacteria</taxon>
        <taxon>Neisseriales</taxon>
        <taxon>Chitinibacteraceae</taxon>
        <taxon>Chitinimonas</taxon>
    </lineage>
</organism>
<accession>A0A1K2H695</accession>
<dbReference type="AlphaFoldDB" id="A0A1K2H695"/>
<gene>
    <name evidence="1" type="ORF">SAMN02745887_00378</name>
</gene>